<evidence type="ECO:0000259" key="1">
    <source>
        <dbReference type="Pfam" id="PF14339"/>
    </source>
</evidence>
<evidence type="ECO:0000313" key="3">
    <source>
        <dbReference type="Proteomes" id="UP001352263"/>
    </source>
</evidence>
<reference evidence="2 3" key="1">
    <citation type="submission" date="2023-10" db="EMBL/GenBank/DDBJ databases">
        <title>Noviherbaspirillum sp. CPCC 100848 genome assembly.</title>
        <authorList>
            <person name="Li X.Y."/>
            <person name="Fang X.M."/>
        </authorList>
    </citation>
    <scope>NUCLEOTIDE SEQUENCE [LARGE SCALE GENOMIC DNA]</scope>
    <source>
        <strain evidence="2 3">CPCC 100848</strain>
    </source>
</reference>
<organism evidence="2 3">
    <name type="scientific">Noviherbaspirillum album</name>
    <dbReference type="NCBI Taxonomy" id="3080276"/>
    <lineage>
        <taxon>Bacteria</taxon>
        <taxon>Pseudomonadati</taxon>
        <taxon>Pseudomonadota</taxon>
        <taxon>Betaproteobacteria</taxon>
        <taxon>Burkholderiales</taxon>
        <taxon>Oxalobacteraceae</taxon>
        <taxon>Noviherbaspirillum</taxon>
    </lineage>
</organism>
<gene>
    <name evidence="2" type="ORF">RY831_12045</name>
</gene>
<dbReference type="RefSeq" id="WP_326506595.1">
    <property type="nucleotide sequence ID" value="NZ_JAWIIV010000008.1"/>
</dbReference>
<dbReference type="InterPro" id="IPR011044">
    <property type="entry name" value="Quino_amine_DH_bsu"/>
</dbReference>
<sequence>MTLDLPRGTKAALLIAVASAVAGCAGLQREQQAQHGAPLKEAIHAVTSSNQLVKFNAGQPGKILSSLPLAGLQKGEVLLGIDYRVAKGWLYGLGSSGRLYRINTGNGAVTMVGSAPVAIMPTGPEVGFDFNPTVDRIRVVSNSKGENMRLHPDTGAVVDGDPNAPGVQVDGTLSYAPGDTHAGKVPAIVAAGYSYNKQDEKITTNFAIDAQHRALVTQGSREGVSPAVSPNTGRLYTVGALGTGPMEKVSFDIADVSGAAFMAASGPGEPQSSWYVINLDNGKATRIGTIATTERVVGFAVEP</sequence>
<keyword evidence="3" id="KW-1185">Reference proteome</keyword>
<dbReference type="SUPFAM" id="SSF50969">
    <property type="entry name" value="YVTN repeat-like/Quinoprotein amine dehydrogenase"/>
    <property type="match status" value="1"/>
</dbReference>
<proteinExistence type="predicted"/>
<dbReference type="Pfam" id="PF14339">
    <property type="entry name" value="DUF4394"/>
    <property type="match status" value="1"/>
</dbReference>
<dbReference type="PROSITE" id="PS51257">
    <property type="entry name" value="PROKAR_LIPOPROTEIN"/>
    <property type="match status" value="1"/>
</dbReference>
<name>A0ABU6J8A1_9BURK</name>
<feature type="domain" description="DUF4394" evidence="1">
    <location>
        <begin position="51"/>
        <end position="300"/>
    </location>
</feature>
<dbReference type="EMBL" id="JAWIIV010000008">
    <property type="protein sequence ID" value="MEC4719885.1"/>
    <property type="molecule type" value="Genomic_DNA"/>
</dbReference>
<dbReference type="InterPro" id="IPR025507">
    <property type="entry name" value="DUF4394"/>
</dbReference>
<comment type="caution">
    <text evidence="2">The sequence shown here is derived from an EMBL/GenBank/DDBJ whole genome shotgun (WGS) entry which is preliminary data.</text>
</comment>
<protein>
    <submittedName>
        <fullName evidence="2">DUF4394 domain-containing protein</fullName>
    </submittedName>
</protein>
<evidence type="ECO:0000313" key="2">
    <source>
        <dbReference type="EMBL" id="MEC4719885.1"/>
    </source>
</evidence>
<accession>A0ABU6J8A1</accession>
<dbReference type="Proteomes" id="UP001352263">
    <property type="component" value="Unassembled WGS sequence"/>
</dbReference>